<gene>
    <name evidence="1" type="ORF">M378DRAFT_180417</name>
</gene>
<protein>
    <submittedName>
        <fullName evidence="1">Uncharacterized protein</fullName>
    </submittedName>
</protein>
<dbReference type="OrthoDB" id="3107052at2759"/>
<dbReference type="AlphaFoldDB" id="A0A0C2T266"/>
<evidence type="ECO:0000313" key="1">
    <source>
        <dbReference type="EMBL" id="KIL60544.1"/>
    </source>
</evidence>
<keyword evidence="2" id="KW-1185">Reference proteome</keyword>
<dbReference type="HOGENOM" id="CLU_1651709_0_0_1"/>
<proteinExistence type="predicted"/>
<accession>A0A0C2T266</accession>
<sequence length="165" mass="18280">MLNSRTSDARVIALLERILDAIETLNISIQESTSMSSIIPWAQTDLDNIRTRKEFSVPIADSSSAYSTGVVSAPSSSYSSVSLAGALQSIALQDSKRYKRNIPCSHRWYCVVRGRRVGPIQGWENVEEVTDGLTEAKFQRCESEVEALEVYQRALAKPGNVRVLN</sequence>
<dbReference type="EMBL" id="KN818297">
    <property type="protein sequence ID" value="KIL60544.1"/>
    <property type="molecule type" value="Genomic_DNA"/>
</dbReference>
<dbReference type="InParanoid" id="A0A0C2T266"/>
<organism evidence="1 2">
    <name type="scientific">Amanita muscaria (strain Koide BX008)</name>
    <dbReference type="NCBI Taxonomy" id="946122"/>
    <lineage>
        <taxon>Eukaryota</taxon>
        <taxon>Fungi</taxon>
        <taxon>Dikarya</taxon>
        <taxon>Basidiomycota</taxon>
        <taxon>Agaricomycotina</taxon>
        <taxon>Agaricomycetes</taxon>
        <taxon>Agaricomycetidae</taxon>
        <taxon>Agaricales</taxon>
        <taxon>Pluteineae</taxon>
        <taxon>Amanitaceae</taxon>
        <taxon>Amanita</taxon>
    </lineage>
</organism>
<evidence type="ECO:0000313" key="2">
    <source>
        <dbReference type="Proteomes" id="UP000054549"/>
    </source>
</evidence>
<reference evidence="1 2" key="1">
    <citation type="submission" date="2014-04" db="EMBL/GenBank/DDBJ databases">
        <title>Evolutionary Origins and Diversification of the Mycorrhizal Mutualists.</title>
        <authorList>
            <consortium name="DOE Joint Genome Institute"/>
            <consortium name="Mycorrhizal Genomics Consortium"/>
            <person name="Kohler A."/>
            <person name="Kuo A."/>
            <person name="Nagy L.G."/>
            <person name="Floudas D."/>
            <person name="Copeland A."/>
            <person name="Barry K.W."/>
            <person name="Cichocki N."/>
            <person name="Veneault-Fourrey C."/>
            <person name="LaButti K."/>
            <person name="Lindquist E.A."/>
            <person name="Lipzen A."/>
            <person name="Lundell T."/>
            <person name="Morin E."/>
            <person name="Murat C."/>
            <person name="Riley R."/>
            <person name="Ohm R."/>
            <person name="Sun H."/>
            <person name="Tunlid A."/>
            <person name="Henrissat B."/>
            <person name="Grigoriev I.V."/>
            <person name="Hibbett D.S."/>
            <person name="Martin F."/>
        </authorList>
    </citation>
    <scope>NUCLEOTIDE SEQUENCE [LARGE SCALE GENOMIC DNA]</scope>
    <source>
        <strain evidence="1 2">Koide BX008</strain>
    </source>
</reference>
<dbReference type="Proteomes" id="UP000054549">
    <property type="component" value="Unassembled WGS sequence"/>
</dbReference>
<name>A0A0C2T266_AMAMK</name>